<comment type="similarity">
    <text evidence="8">Belongs to the pacC/RIM101 family.</text>
</comment>
<evidence type="ECO:0000256" key="7">
    <source>
        <dbReference type="ARBA" id="ARBA00023242"/>
    </source>
</evidence>
<accession>A0AAD5K524</accession>
<sequence>MDVEILNCRWQNCNKVFSDPELLYSHLTNDHVGRKSTGNLCLTCHWENCDVSVIKRDHITSHLRVHVPLKPHHCSFCNKSFKRPQDLKKHEKIHSEEHVSSLRSNQVRQQHHHQQQQQPMTPPDVSLSPASSVEPHLHPSPPSTRNTPISPPQSTYSEDSWMHPSPITDAYDNFAAPPNMKQNGFDNADQYQLIAGLIPDEPNIKAEYNQDIANRLCMLENMMGNNNNTISPQNMNLDIMNDQQLADINAWLGRLSGSIPPEQPQQQQQVTPPPVDQKMYEQSMYQNNYSYYAQQQQQQQQQQQAAAATYSTPPPTSTDIMLQSFNDQASQDMGMLYPQAGAEQNLYVRSHPVPPSTSNVPMDNTMMVDYYEQQQQQQQAYNLQFDYPITAVNSMPQQQQQHHDALAGMTGLRHHYTAMPDIQAQHYAPNVHTAMNFTSGNEEKRGLKKKEEEVKPTKQDLATPENKKQITTLFNVFASVGEPVQQMAKEDAKKKLEEKKKKEEEEEMKKKKEEEDEKKKKKNKEVMDLLSSDLSMLDIKEKQNSNIKKTTVVTDEITTSRSSSRTGNNNNELYPTRGRLHHPQQSPSKKPSVSLQSTSERHRILIEQIRDWVNESYALKKKTASTTSETSSAQPVH</sequence>
<feature type="domain" description="C2H2-type" evidence="11">
    <location>
        <begin position="42"/>
        <end position="71"/>
    </location>
</feature>
<feature type="region of interest" description="Disordered" evidence="10">
    <location>
        <begin position="255"/>
        <end position="276"/>
    </location>
</feature>
<evidence type="ECO:0000256" key="4">
    <source>
        <dbReference type="ARBA" id="ARBA00022737"/>
    </source>
</evidence>
<dbReference type="GO" id="GO:0005634">
    <property type="term" value="C:nucleus"/>
    <property type="evidence" value="ECO:0007669"/>
    <property type="project" value="UniProtKB-SubCell"/>
</dbReference>
<evidence type="ECO:0000256" key="1">
    <source>
        <dbReference type="ARBA" id="ARBA00004123"/>
    </source>
</evidence>
<evidence type="ECO:0000256" key="10">
    <source>
        <dbReference type="SAM" id="MobiDB-lite"/>
    </source>
</evidence>
<evidence type="ECO:0000256" key="9">
    <source>
        <dbReference type="PROSITE-ProRule" id="PRU00042"/>
    </source>
</evidence>
<evidence type="ECO:0000256" key="6">
    <source>
        <dbReference type="ARBA" id="ARBA00022833"/>
    </source>
</evidence>
<feature type="compositionally biased region" description="Low complexity" evidence="10">
    <location>
        <begin position="559"/>
        <end position="571"/>
    </location>
</feature>
<comment type="caution">
    <text evidence="12">The sequence shown here is derived from an EMBL/GenBank/DDBJ whole genome shotgun (WGS) entry which is preliminary data.</text>
</comment>
<dbReference type="InterPro" id="IPR048420">
    <property type="entry name" value="Zap1-like_Znf1"/>
</dbReference>
<dbReference type="InterPro" id="IPR036236">
    <property type="entry name" value="Znf_C2H2_sf"/>
</dbReference>
<dbReference type="SMART" id="SM00355">
    <property type="entry name" value="ZnF_C2H2"/>
    <property type="match status" value="3"/>
</dbReference>
<dbReference type="GO" id="GO:0045944">
    <property type="term" value="P:positive regulation of transcription by RNA polymerase II"/>
    <property type="evidence" value="ECO:0007669"/>
    <property type="project" value="TreeGrafter"/>
</dbReference>
<dbReference type="PROSITE" id="PS50157">
    <property type="entry name" value="ZINC_FINGER_C2H2_2"/>
    <property type="match status" value="3"/>
</dbReference>
<dbReference type="SUPFAM" id="SSF57667">
    <property type="entry name" value="beta-beta-alpha zinc fingers"/>
    <property type="match status" value="2"/>
</dbReference>
<dbReference type="Pfam" id="PF00096">
    <property type="entry name" value="zf-C2H2"/>
    <property type="match status" value="1"/>
</dbReference>
<feature type="region of interest" description="Disordered" evidence="10">
    <location>
        <begin position="293"/>
        <end position="315"/>
    </location>
</feature>
<reference evidence="12" key="1">
    <citation type="journal article" date="2022" name="IScience">
        <title>Evolution of zygomycete secretomes and the origins of terrestrial fungal ecologies.</title>
        <authorList>
            <person name="Chang Y."/>
            <person name="Wang Y."/>
            <person name="Mondo S."/>
            <person name="Ahrendt S."/>
            <person name="Andreopoulos W."/>
            <person name="Barry K."/>
            <person name="Beard J."/>
            <person name="Benny G.L."/>
            <person name="Blankenship S."/>
            <person name="Bonito G."/>
            <person name="Cuomo C."/>
            <person name="Desiro A."/>
            <person name="Gervers K.A."/>
            <person name="Hundley H."/>
            <person name="Kuo A."/>
            <person name="LaButti K."/>
            <person name="Lang B.F."/>
            <person name="Lipzen A."/>
            <person name="O'Donnell K."/>
            <person name="Pangilinan J."/>
            <person name="Reynolds N."/>
            <person name="Sandor L."/>
            <person name="Smith M.E."/>
            <person name="Tsang A."/>
            <person name="Grigoriev I.V."/>
            <person name="Stajich J.E."/>
            <person name="Spatafora J.W."/>
        </authorList>
    </citation>
    <scope>NUCLEOTIDE SEQUENCE</scope>
    <source>
        <strain evidence="12">RSA 2281</strain>
    </source>
</reference>
<proteinExistence type="inferred from homology"/>
<keyword evidence="2" id="KW-0678">Repressor</keyword>
<feature type="region of interest" description="Disordered" evidence="10">
    <location>
        <begin position="488"/>
        <end position="524"/>
    </location>
</feature>
<evidence type="ECO:0000259" key="11">
    <source>
        <dbReference type="PROSITE" id="PS50157"/>
    </source>
</evidence>
<feature type="compositionally biased region" description="Basic and acidic residues" evidence="10">
    <location>
        <begin position="87"/>
        <end position="100"/>
    </location>
</feature>
<feature type="compositionally biased region" description="Basic and acidic residues" evidence="10">
    <location>
        <begin position="488"/>
        <end position="513"/>
    </location>
</feature>
<dbReference type="InterPro" id="IPR050806">
    <property type="entry name" value="pacC/RIM101"/>
</dbReference>
<keyword evidence="7" id="KW-0539">Nucleus</keyword>
<keyword evidence="3" id="KW-0479">Metal-binding</keyword>
<name>A0AAD5K524_9FUNG</name>
<keyword evidence="6" id="KW-0862">Zinc</keyword>
<dbReference type="Gene3D" id="3.30.160.60">
    <property type="entry name" value="Classic Zinc Finger"/>
    <property type="match status" value="2"/>
</dbReference>
<feature type="compositionally biased region" description="Polar residues" evidence="10">
    <location>
        <begin position="544"/>
        <end position="557"/>
    </location>
</feature>
<evidence type="ECO:0000256" key="2">
    <source>
        <dbReference type="ARBA" id="ARBA00022491"/>
    </source>
</evidence>
<dbReference type="EMBL" id="JAIXMP010000008">
    <property type="protein sequence ID" value="KAI9269275.1"/>
    <property type="molecule type" value="Genomic_DNA"/>
</dbReference>
<feature type="domain" description="C2H2-type" evidence="11">
    <location>
        <begin position="6"/>
        <end position="36"/>
    </location>
</feature>
<comment type="subcellular location">
    <subcellularLocation>
        <location evidence="1">Nucleus</location>
    </subcellularLocation>
</comment>
<dbReference type="InterPro" id="IPR013087">
    <property type="entry name" value="Znf_C2H2_type"/>
</dbReference>
<dbReference type="Proteomes" id="UP001209540">
    <property type="component" value="Unassembled WGS sequence"/>
</dbReference>
<dbReference type="GO" id="GO:0008270">
    <property type="term" value="F:zinc ion binding"/>
    <property type="evidence" value="ECO:0007669"/>
    <property type="project" value="UniProtKB-KW"/>
</dbReference>
<evidence type="ECO:0000256" key="3">
    <source>
        <dbReference type="ARBA" id="ARBA00022723"/>
    </source>
</evidence>
<reference evidence="12" key="2">
    <citation type="submission" date="2023-02" db="EMBL/GenBank/DDBJ databases">
        <authorList>
            <consortium name="DOE Joint Genome Institute"/>
            <person name="Mondo S.J."/>
            <person name="Chang Y."/>
            <person name="Wang Y."/>
            <person name="Ahrendt S."/>
            <person name="Andreopoulos W."/>
            <person name="Barry K."/>
            <person name="Beard J."/>
            <person name="Benny G.L."/>
            <person name="Blankenship S."/>
            <person name="Bonito G."/>
            <person name="Cuomo C."/>
            <person name="Desiro A."/>
            <person name="Gervers K.A."/>
            <person name="Hundley H."/>
            <person name="Kuo A."/>
            <person name="LaButti K."/>
            <person name="Lang B.F."/>
            <person name="Lipzen A."/>
            <person name="O'Donnell K."/>
            <person name="Pangilinan J."/>
            <person name="Reynolds N."/>
            <person name="Sandor L."/>
            <person name="Smith M.W."/>
            <person name="Tsang A."/>
            <person name="Grigoriev I.V."/>
            <person name="Stajich J.E."/>
            <person name="Spatafora J.W."/>
        </authorList>
    </citation>
    <scope>NUCLEOTIDE SEQUENCE</scope>
    <source>
        <strain evidence="12">RSA 2281</strain>
    </source>
</reference>
<feature type="region of interest" description="Disordered" evidence="10">
    <location>
        <begin position="440"/>
        <end position="466"/>
    </location>
</feature>
<dbReference type="PROSITE" id="PS00028">
    <property type="entry name" value="ZINC_FINGER_C2H2_1"/>
    <property type="match status" value="3"/>
</dbReference>
<organism evidence="12 13">
    <name type="scientific">Phascolomyces articulosus</name>
    <dbReference type="NCBI Taxonomy" id="60185"/>
    <lineage>
        <taxon>Eukaryota</taxon>
        <taxon>Fungi</taxon>
        <taxon>Fungi incertae sedis</taxon>
        <taxon>Mucoromycota</taxon>
        <taxon>Mucoromycotina</taxon>
        <taxon>Mucoromycetes</taxon>
        <taxon>Mucorales</taxon>
        <taxon>Lichtheimiaceae</taxon>
        <taxon>Phascolomyces</taxon>
    </lineage>
</organism>
<evidence type="ECO:0000256" key="5">
    <source>
        <dbReference type="ARBA" id="ARBA00022771"/>
    </source>
</evidence>
<feature type="compositionally biased region" description="Basic and acidic residues" evidence="10">
    <location>
        <begin position="441"/>
        <end position="458"/>
    </location>
</feature>
<dbReference type="PANTHER" id="PTHR47257:SF1">
    <property type="entry name" value="PH-RESPONSE TRANSCRIPTION FACTOR PACC_RIM101"/>
    <property type="match status" value="1"/>
</dbReference>
<keyword evidence="13" id="KW-1185">Reference proteome</keyword>
<dbReference type="Pfam" id="PF21816">
    <property type="entry name" value="Zap1_zf1"/>
    <property type="match status" value="1"/>
</dbReference>
<feature type="compositionally biased region" description="Low complexity" evidence="10">
    <location>
        <begin position="293"/>
        <end position="308"/>
    </location>
</feature>
<protein>
    <recommendedName>
        <fullName evidence="11">C2H2-type domain-containing protein</fullName>
    </recommendedName>
</protein>
<evidence type="ECO:0000313" key="13">
    <source>
        <dbReference type="Proteomes" id="UP001209540"/>
    </source>
</evidence>
<feature type="compositionally biased region" description="Low complexity" evidence="10">
    <location>
        <begin position="583"/>
        <end position="597"/>
    </location>
</feature>
<keyword evidence="4" id="KW-0677">Repeat</keyword>
<dbReference type="PANTHER" id="PTHR47257">
    <property type="entry name" value="PH-RESPONSE TRANSCRIPTION FACTOR PACC/RIM101"/>
    <property type="match status" value="1"/>
</dbReference>
<feature type="compositionally biased region" description="Polar residues" evidence="10">
    <location>
        <begin position="143"/>
        <end position="158"/>
    </location>
</feature>
<feature type="region of interest" description="Disordered" evidence="10">
    <location>
        <begin position="87"/>
        <end position="183"/>
    </location>
</feature>
<evidence type="ECO:0000313" key="12">
    <source>
        <dbReference type="EMBL" id="KAI9269275.1"/>
    </source>
</evidence>
<keyword evidence="5 9" id="KW-0863">Zinc-finger</keyword>
<dbReference type="AlphaFoldDB" id="A0AAD5K524"/>
<feature type="region of interest" description="Disordered" evidence="10">
    <location>
        <begin position="537"/>
        <end position="601"/>
    </location>
</feature>
<feature type="domain" description="C2H2-type" evidence="11">
    <location>
        <begin position="72"/>
        <end position="99"/>
    </location>
</feature>
<evidence type="ECO:0000256" key="8">
    <source>
        <dbReference type="ARBA" id="ARBA00038089"/>
    </source>
</evidence>
<gene>
    <name evidence="12" type="ORF">BDA99DRAFT_558024</name>
</gene>